<dbReference type="PANTHER" id="PTHR47505">
    <property type="entry name" value="DNA UTILIZATION PROTEIN YHGH"/>
    <property type="match status" value="1"/>
</dbReference>
<sequence>MNGWWREIADLVLPVDCAGCGRPRRGGWCEGCRARLSGPGAVRRVRPRPVPPGLPPVWAAGAYRDELRAALLAHKERGALGLAAPLGDALAAAVRAALGACAEAERGAGYGALAEAGHGAAVELPGGGRGGGAVAGADRAGAMAGAGWGAGAVGRPGGGWDAGAVPGGGRCAGAMAGGDWSAGAVELPGGGRCGGAMAGGDWSAGAVGRLGAGRAGGAVVGGCHAGAVSRIPVVSLVPVPSSRAATAARGHDPARRMACRAARRLRRAGPAVRMVPLLRQRRAVEDQAGLTAAERLANLTGALAVVRGGERLLAEGPVVVVDDLLTTGASLAEAARAVRAAGGTVLGAAVVAGPPGAYDAAPVAGAPERCQGAMVSGGAERSGGGPGAGRRRKTGR</sequence>
<evidence type="ECO:0000313" key="2">
    <source>
        <dbReference type="EMBL" id="MDI5965957.1"/>
    </source>
</evidence>
<keyword evidence="2" id="KW-0808">Transferase</keyword>
<keyword evidence="2" id="KW-0328">Glycosyltransferase</keyword>
<evidence type="ECO:0000313" key="3">
    <source>
        <dbReference type="Proteomes" id="UP001156398"/>
    </source>
</evidence>
<organism evidence="2 3">
    <name type="scientific">Streptantibioticus silvisoli</name>
    <dbReference type="NCBI Taxonomy" id="2705255"/>
    <lineage>
        <taxon>Bacteria</taxon>
        <taxon>Bacillati</taxon>
        <taxon>Actinomycetota</taxon>
        <taxon>Actinomycetes</taxon>
        <taxon>Kitasatosporales</taxon>
        <taxon>Streptomycetaceae</taxon>
        <taxon>Streptantibioticus</taxon>
    </lineage>
</organism>
<proteinExistence type="predicted"/>
<accession>A0ABT6W7L0</accession>
<dbReference type="Proteomes" id="UP001156398">
    <property type="component" value="Unassembled WGS sequence"/>
</dbReference>
<dbReference type="Gene3D" id="3.40.50.2020">
    <property type="match status" value="1"/>
</dbReference>
<dbReference type="EMBL" id="JAAGKO020000043">
    <property type="protein sequence ID" value="MDI5965957.1"/>
    <property type="molecule type" value="Genomic_DNA"/>
</dbReference>
<dbReference type="InterPro" id="IPR029057">
    <property type="entry name" value="PRTase-like"/>
</dbReference>
<name>A0ABT6W7L0_9ACTN</name>
<keyword evidence="3" id="KW-1185">Reference proteome</keyword>
<dbReference type="RefSeq" id="WP_282704765.1">
    <property type="nucleotide sequence ID" value="NZ_JAAGKO020000043.1"/>
</dbReference>
<protein>
    <submittedName>
        <fullName evidence="2">Phosphoribosyltransferase family protein</fullName>
    </submittedName>
</protein>
<dbReference type="SUPFAM" id="SSF53271">
    <property type="entry name" value="PRTase-like"/>
    <property type="match status" value="1"/>
</dbReference>
<dbReference type="PANTHER" id="PTHR47505:SF1">
    <property type="entry name" value="DNA UTILIZATION PROTEIN YHGH"/>
    <property type="match status" value="1"/>
</dbReference>
<reference evidence="2 3" key="1">
    <citation type="submission" date="2023-05" db="EMBL/GenBank/DDBJ databases">
        <title>Streptantibioticus silvisoli sp. nov., acidotolerant actinomycetes 1 from pine litter.</title>
        <authorList>
            <person name="Swiecimska M."/>
            <person name="Golinska P."/>
            <person name="Sangal V."/>
            <person name="Wachnowicz B."/>
            <person name="Goodfellow M."/>
        </authorList>
    </citation>
    <scope>NUCLEOTIDE SEQUENCE [LARGE SCALE GENOMIC DNA]</scope>
    <source>
        <strain evidence="2 3">SL54</strain>
    </source>
</reference>
<dbReference type="GO" id="GO:0016757">
    <property type="term" value="F:glycosyltransferase activity"/>
    <property type="evidence" value="ECO:0007669"/>
    <property type="project" value="UniProtKB-KW"/>
</dbReference>
<feature type="region of interest" description="Disordered" evidence="1">
    <location>
        <begin position="373"/>
        <end position="396"/>
    </location>
</feature>
<dbReference type="InterPro" id="IPR051910">
    <property type="entry name" value="ComF/GntX_DNA_util-trans"/>
</dbReference>
<gene>
    <name evidence="2" type="ORF">POF43_025060</name>
</gene>
<comment type="caution">
    <text evidence="2">The sequence shown here is derived from an EMBL/GenBank/DDBJ whole genome shotgun (WGS) entry which is preliminary data.</text>
</comment>
<evidence type="ECO:0000256" key="1">
    <source>
        <dbReference type="SAM" id="MobiDB-lite"/>
    </source>
</evidence>